<evidence type="ECO:0000256" key="1">
    <source>
        <dbReference type="SAM" id="MobiDB-lite"/>
    </source>
</evidence>
<organism evidence="2">
    <name type="scientific">Tanacetum cinerariifolium</name>
    <name type="common">Dalmatian daisy</name>
    <name type="synonym">Chrysanthemum cinerariifolium</name>
    <dbReference type="NCBI Taxonomy" id="118510"/>
    <lineage>
        <taxon>Eukaryota</taxon>
        <taxon>Viridiplantae</taxon>
        <taxon>Streptophyta</taxon>
        <taxon>Embryophyta</taxon>
        <taxon>Tracheophyta</taxon>
        <taxon>Spermatophyta</taxon>
        <taxon>Magnoliopsida</taxon>
        <taxon>eudicotyledons</taxon>
        <taxon>Gunneridae</taxon>
        <taxon>Pentapetalae</taxon>
        <taxon>asterids</taxon>
        <taxon>campanulids</taxon>
        <taxon>Asterales</taxon>
        <taxon>Asteraceae</taxon>
        <taxon>Asteroideae</taxon>
        <taxon>Anthemideae</taxon>
        <taxon>Anthemidinae</taxon>
        <taxon>Tanacetum</taxon>
    </lineage>
</organism>
<feature type="compositionally biased region" description="Polar residues" evidence="1">
    <location>
        <begin position="39"/>
        <end position="60"/>
    </location>
</feature>
<proteinExistence type="predicted"/>
<accession>A0A699L300</accession>
<feature type="compositionally biased region" description="Polar residues" evidence="1">
    <location>
        <begin position="151"/>
        <end position="163"/>
    </location>
</feature>
<feature type="compositionally biased region" description="Basic and acidic residues" evidence="1">
    <location>
        <begin position="103"/>
        <end position="116"/>
    </location>
</feature>
<reference evidence="2" key="1">
    <citation type="journal article" date="2019" name="Sci. Rep.">
        <title>Draft genome of Tanacetum cinerariifolium, the natural source of mosquito coil.</title>
        <authorList>
            <person name="Yamashiro T."/>
            <person name="Shiraishi A."/>
            <person name="Satake H."/>
            <person name="Nakayama K."/>
        </authorList>
    </citation>
    <scope>NUCLEOTIDE SEQUENCE</scope>
</reference>
<gene>
    <name evidence="2" type="ORF">Tci_688708</name>
</gene>
<dbReference type="AlphaFoldDB" id="A0A699L300"/>
<evidence type="ECO:0000313" key="2">
    <source>
        <dbReference type="EMBL" id="GFB16737.1"/>
    </source>
</evidence>
<feature type="compositionally biased region" description="Pro residues" evidence="1">
    <location>
        <begin position="23"/>
        <end position="38"/>
    </location>
</feature>
<comment type="caution">
    <text evidence="2">The sequence shown here is derived from an EMBL/GenBank/DDBJ whole genome shotgun (WGS) entry which is preliminary data.</text>
</comment>
<protein>
    <submittedName>
        <fullName evidence="2">Uncharacterized protein</fullName>
    </submittedName>
</protein>
<name>A0A699L300_TANCI</name>
<feature type="non-terminal residue" evidence="2">
    <location>
        <position position="1"/>
    </location>
</feature>
<sequence length="163" mass="16993">LTPSSLNTMPPPFTPSPSTSNTMPPPSSFNTMPPPPTQPGSNTNASSNSMPYALTRTNKGNCPLIPKKRGGLVKSSASDNRGGSKGDATIKGSSRGGFRGGASKREEHRAQDKGMPEDVAAGKQPMTEDVAAGKQPMIEDEPLQGGADLPTQDSLSQPKTYQI</sequence>
<dbReference type="EMBL" id="BKCJ010566645">
    <property type="protein sequence ID" value="GFB16737.1"/>
    <property type="molecule type" value="Genomic_DNA"/>
</dbReference>
<feature type="region of interest" description="Disordered" evidence="1">
    <location>
        <begin position="1"/>
        <end position="163"/>
    </location>
</feature>